<organism evidence="3 4">
    <name type="scientific">Streblomastix strix</name>
    <dbReference type="NCBI Taxonomy" id="222440"/>
    <lineage>
        <taxon>Eukaryota</taxon>
        <taxon>Metamonada</taxon>
        <taxon>Preaxostyla</taxon>
        <taxon>Oxymonadida</taxon>
        <taxon>Streblomastigidae</taxon>
        <taxon>Streblomastix</taxon>
    </lineage>
</organism>
<dbReference type="PANTHER" id="PTHR44196:SF1">
    <property type="entry name" value="DEHYDROGENASE_REDUCTASE SDR FAMILY MEMBER 7B"/>
    <property type="match status" value="1"/>
</dbReference>
<sequence>MPKYWHRKRVLLTGASAGIGEDIAYMLAKYDCDFVITARRKKELEEVGKKCNEIIQSTGGQGKCVCVVTDQSVEAEVHRTVETALRELGGLDVLLLNAASTYFRPYDTLTSKEALDLAHQIMNSNYFGMLTYYRDLLPELRKQKGSMLVVSSLSGQSGSPFSPFYSASKAAINTFIEGVTQEREDGVGIYVSLLGPVATKICLDNIGHKFYDQGMKSDKCARLILETAIIKKPFRIVGFIGYFQKPLTTFVPSFYRLASKMVLPSYDDIMKEHPQWKDEIPESRFKHNGTRKDE</sequence>
<evidence type="ECO:0000313" key="3">
    <source>
        <dbReference type="EMBL" id="KAA6372013.1"/>
    </source>
</evidence>
<name>A0A5J4UNU2_9EUKA</name>
<comment type="caution">
    <text evidence="3">The sequence shown here is derived from an EMBL/GenBank/DDBJ whole genome shotgun (WGS) entry which is preliminary data.</text>
</comment>
<dbReference type="AlphaFoldDB" id="A0A5J4UNU2"/>
<dbReference type="PRINTS" id="PR00081">
    <property type="entry name" value="GDHRDH"/>
</dbReference>
<reference evidence="3 4" key="1">
    <citation type="submission" date="2019-03" db="EMBL/GenBank/DDBJ databases">
        <title>Single cell metagenomics reveals metabolic interactions within the superorganism composed of flagellate Streblomastix strix and complex community of Bacteroidetes bacteria on its surface.</title>
        <authorList>
            <person name="Treitli S.C."/>
            <person name="Kolisko M."/>
            <person name="Husnik F."/>
            <person name="Keeling P."/>
            <person name="Hampl V."/>
        </authorList>
    </citation>
    <scope>NUCLEOTIDE SEQUENCE [LARGE SCALE GENOMIC DNA]</scope>
    <source>
        <strain evidence="3">ST1C</strain>
    </source>
</reference>
<dbReference type="PANTHER" id="PTHR44196">
    <property type="entry name" value="DEHYDROGENASE/REDUCTASE SDR FAMILY MEMBER 7B"/>
    <property type="match status" value="1"/>
</dbReference>
<evidence type="ECO:0000313" key="4">
    <source>
        <dbReference type="Proteomes" id="UP000324800"/>
    </source>
</evidence>
<accession>A0A5J4UNU2</accession>
<evidence type="ECO:0000256" key="1">
    <source>
        <dbReference type="ARBA" id="ARBA00006484"/>
    </source>
</evidence>
<dbReference type="SUPFAM" id="SSF51735">
    <property type="entry name" value="NAD(P)-binding Rossmann-fold domains"/>
    <property type="match status" value="1"/>
</dbReference>
<evidence type="ECO:0000256" key="2">
    <source>
        <dbReference type="ARBA" id="ARBA00023002"/>
    </source>
</evidence>
<keyword evidence="2" id="KW-0560">Oxidoreductase</keyword>
<protein>
    <submittedName>
        <fullName evidence="3">Putative NAD-dependent ADP-ribosyltransferase sirtuin-4</fullName>
    </submittedName>
</protein>
<dbReference type="Pfam" id="PF00106">
    <property type="entry name" value="adh_short"/>
    <property type="match status" value="1"/>
</dbReference>
<dbReference type="Gene3D" id="3.40.50.720">
    <property type="entry name" value="NAD(P)-binding Rossmann-like Domain"/>
    <property type="match status" value="1"/>
</dbReference>
<dbReference type="InterPro" id="IPR036291">
    <property type="entry name" value="NAD(P)-bd_dom_sf"/>
</dbReference>
<gene>
    <name evidence="3" type="ORF">EZS28_032459</name>
</gene>
<comment type="similarity">
    <text evidence="1">Belongs to the short-chain dehydrogenases/reductases (SDR) family.</text>
</comment>
<proteinExistence type="inferred from homology"/>
<keyword evidence="3" id="KW-0808">Transferase</keyword>
<dbReference type="Proteomes" id="UP000324800">
    <property type="component" value="Unassembled WGS sequence"/>
</dbReference>
<dbReference type="OrthoDB" id="1933717at2759"/>
<dbReference type="GO" id="GO:0016740">
    <property type="term" value="F:transferase activity"/>
    <property type="evidence" value="ECO:0007669"/>
    <property type="project" value="UniProtKB-KW"/>
</dbReference>
<dbReference type="GO" id="GO:0016020">
    <property type="term" value="C:membrane"/>
    <property type="evidence" value="ECO:0007669"/>
    <property type="project" value="TreeGrafter"/>
</dbReference>
<dbReference type="GO" id="GO:0016491">
    <property type="term" value="F:oxidoreductase activity"/>
    <property type="evidence" value="ECO:0007669"/>
    <property type="project" value="UniProtKB-KW"/>
</dbReference>
<dbReference type="InterPro" id="IPR002347">
    <property type="entry name" value="SDR_fam"/>
</dbReference>
<dbReference type="EMBL" id="SNRW01013972">
    <property type="protein sequence ID" value="KAA6372013.1"/>
    <property type="molecule type" value="Genomic_DNA"/>
</dbReference>